<evidence type="ECO:0000313" key="11">
    <source>
        <dbReference type="EMBL" id="GAK49903.1"/>
    </source>
</evidence>
<dbReference type="PROSITE" id="PS50110">
    <property type="entry name" value="RESPONSE_REGULATORY"/>
    <property type="match status" value="2"/>
</dbReference>
<dbReference type="CDD" id="cd16922">
    <property type="entry name" value="HATPase_EvgS-ArcB-TorS-like"/>
    <property type="match status" value="1"/>
</dbReference>
<feature type="modified residue" description="4-aspartylphosphate" evidence="6">
    <location>
        <position position="57"/>
    </location>
</feature>
<dbReference type="PROSITE" id="PS50113">
    <property type="entry name" value="PAC"/>
    <property type="match status" value="1"/>
</dbReference>
<dbReference type="PROSITE" id="PS50109">
    <property type="entry name" value="HIS_KIN"/>
    <property type="match status" value="1"/>
</dbReference>
<dbReference type="InterPro" id="IPR003661">
    <property type="entry name" value="HisK_dim/P_dom"/>
</dbReference>
<dbReference type="SUPFAM" id="SSF52172">
    <property type="entry name" value="CheY-like"/>
    <property type="match status" value="2"/>
</dbReference>
<dbReference type="EC" id="2.7.13.3" evidence="2"/>
<feature type="domain" description="Response regulatory" evidence="9">
    <location>
        <begin position="7"/>
        <end position="122"/>
    </location>
</feature>
<proteinExistence type="predicted"/>
<dbReference type="InterPro" id="IPR013655">
    <property type="entry name" value="PAS_fold_3"/>
</dbReference>
<dbReference type="Pfam" id="PF08447">
    <property type="entry name" value="PAS_3"/>
    <property type="match status" value="1"/>
</dbReference>
<accession>A0A0S6VVK8</accession>
<dbReference type="CDD" id="cd00082">
    <property type="entry name" value="HisKA"/>
    <property type="match status" value="1"/>
</dbReference>
<evidence type="ECO:0000259" key="10">
    <source>
        <dbReference type="PROSITE" id="PS50113"/>
    </source>
</evidence>
<keyword evidence="12" id="KW-1185">Reference proteome</keyword>
<dbReference type="Proteomes" id="UP000030700">
    <property type="component" value="Unassembled WGS sequence"/>
</dbReference>
<dbReference type="InterPro" id="IPR035965">
    <property type="entry name" value="PAS-like_dom_sf"/>
</dbReference>
<dbReference type="AlphaFoldDB" id="A0A0S6VVK8"/>
<keyword evidence="4" id="KW-0808">Transferase</keyword>
<dbReference type="SMART" id="SM00086">
    <property type="entry name" value="PAC"/>
    <property type="match status" value="1"/>
</dbReference>
<dbReference type="InterPro" id="IPR000014">
    <property type="entry name" value="PAS"/>
</dbReference>
<dbReference type="EMBL" id="DF820455">
    <property type="protein sequence ID" value="GAK49903.1"/>
    <property type="molecule type" value="Genomic_DNA"/>
</dbReference>
<dbReference type="HOGENOM" id="CLU_000445_114_15_0"/>
<dbReference type="NCBIfam" id="TIGR00229">
    <property type="entry name" value="sensory_box"/>
    <property type="match status" value="1"/>
</dbReference>
<evidence type="ECO:0000256" key="3">
    <source>
        <dbReference type="ARBA" id="ARBA00022553"/>
    </source>
</evidence>
<keyword evidence="5" id="KW-0418">Kinase</keyword>
<evidence type="ECO:0000313" key="12">
    <source>
        <dbReference type="Proteomes" id="UP000030700"/>
    </source>
</evidence>
<dbReference type="PANTHER" id="PTHR43047">
    <property type="entry name" value="TWO-COMPONENT HISTIDINE PROTEIN KINASE"/>
    <property type="match status" value="1"/>
</dbReference>
<evidence type="ECO:0000256" key="6">
    <source>
        <dbReference type="PROSITE-ProRule" id="PRU00169"/>
    </source>
</evidence>
<feature type="domain" description="Response regulatory" evidence="9">
    <location>
        <begin position="554"/>
        <end position="669"/>
    </location>
</feature>
<feature type="domain" description="PAC" evidence="10">
    <location>
        <begin position="212"/>
        <end position="264"/>
    </location>
</feature>
<dbReference type="InterPro" id="IPR001789">
    <property type="entry name" value="Sig_transdc_resp-reg_receiver"/>
</dbReference>
<protein>
    <recommendedName>
        <fullName evidence="2">histidine kinase</fullName>
        <ecNumber evidence="2">2.7.13.3</ecNumber>
    </recommendedName>
</protein>
<dbReference type="Pfam" id="PF02518">
    <property type="entry name" value="HATPase_c"/>
    <property type="match status" value="1"/>
</dbReference>
<keyword evidence="3 6" id="KW-0597">Phosphoprotein</keyword>
<dbReference type="Pfam" id="PF00072">
    <property type="entry name" value="Response_reg"/>
    <property type="match status" value="2"/>
</dbReference>
<keyword evidence="7" id="KW-0175">Coiled coil</keyword>
<dbReference type="STRING" id="1499966.U14_01127"/>
<evidence type="ECO:0000256" key="4">
    <source>
        <dbReference type="ARBA" id="ARBA00022679"/>
    </source>
</evidence>
<gene>
    <name evidence="11" type="ORF">U14_01127</name>
</gene>
<feature type="modified residue" description="4-aspartylphosphate" evidence="6">
    <location>
        <position position="603"/>
    </location>
</feature>
<evidence type="ECO:0000256" key="7">
    <source>
        <dbReference type="SAM" id="Coils"/>
    </source>
</evidence>
<dbReference type="SUPFAM" id="SSF55874">
    <property type="entry name" value="ATPase domain of HSP90 chaperone/DNA topoisomerase II/histidine kinase"/>
    <property type="match status" value="1"/>
</dbReference>
<dbReference type="InterPro" id="IPR036890">
    <property type="entry name" value="HATPase_C_sf"/>
</dbReference>
<dbReference type="InterPro" id="IPR004358">
    <property type="entry name" value="Sig_transdc_His_kin-like_C"/>
</dbReference>
<dbReference type="SMART" id="SM00448">
    <property type="entry name" value="REC"/>
    <property type="match status" value="2"/>
</dbReference>
<reference evidence="11" key="1">
    <citation type="journal article" date="2015" name="PeerJ">
        <title>First genomic representation of candidate bacterial phylum KSB3 points to enhanced environmental sensing as a trigger of wastewater bulking.</title>
        <authorList>
            <person name="Sekiguchi Y."/>
            <person name="Ohashi A."/>
            <person name="Parks D.H."/>
            <person name="Yamauchi T."/>
            <person name="Tyson G.W."/>
            <person name="Hugenholtz P."/>
        </authorList>
    </citation>
    <scope>NUCLEOTIDE SEQUENCE [LARGE SCALE GENOMIC DNA]</scope>
</reference>
<dbReference type="InterPro" id="IPR001610">
    <property type="entry name" value="PAC"/>
</dbReference>
<dbReference type="FunFam" id="3.30.565.10:FF:000010">
    <property type="entry name" value="Sensor histidine kinase RcsC"/>
    <property type="match status" value="1"/>
</dbReference>
<evidence type="ECO:0000259" key="8">
    <source>
        <dbReference type="PROSITE" id="PS50109"/>
    </source>
</evidence>
<dbReference type="GO" id="GO:0005886">
    <property type="term" value="C:plasma membrane"/>
    <property type="evidence" value="ECO:0007669"/>
    <property type="project" value="TreeGrafter"/>
</dbReference>
<dbReference type="SUPFAM" id="SSF55785">
    <property type="entry name" value="PYP-like sensor domain (PAS domain)"/>
    <property type="match status" value="1"/>
</dbReference>
<dbReference type="CDD" id="cd17546">
    <property type="entry name" value="REC_hyHK_CKI1_RcsC-like"/>
    <property type="match status" value="1"/>
</dbReference>
<feature type="coiled-coil region" evidence="7">
    <location>
        <begin position="266"/>
        <end position="300"/>
    </location>
</feature>
<dbReference type="InterPro" id="IPR005467">
    <property type="entry name" value="His_kinase_dom"/>
</dbReference>
<dbReference type="Gene3D" id="1.10.287.130">
    <property type="match status" value="1"/>
</dbReference>
<dbReference type="InterPro" id="IPR000700">
    <property type="entry name" value="PAS-assoc_C"/>
</dbReference>
<evidence type="ECO:0000256" key="1">
    <source>
        <dbReference type="ARBA" id="ARBA00000085"/>
    </source>
</evidence>
<feature type="domain" description="Histidine kinase" evidence="8">
    <location>
        <begin position="300"/>
        <end position="520"/>
    </location>
</feature>
<evidence type="ECO:0000259" key="9">
    <source>
        <dbReference type="PROSITE" id="PS50110"/>
    </source>
</evidence>
<dbReference type="Gene3D" id="3.30.565.10">
    <property type="entry name" value="Histidine kinase-like ATPase, C-terminal domain"/>
    <property type="match status" value="1"/>
</dbReference>
<dbReference type="InterPro" id="IPR003594">
    <property type="entry name" value="HATPase_dom"/>
</dbReference>
<dbReference type="Gene3D" id="3.30.450.20">
    <property type="entry name" value="PAS domain"/>
    <property type="match status" value="1"/>
</dbReference>
<dbReference type="GO" id="GO:0009927">
    <property type="term" value="F:histidine phosphotransfer kinase activity"/>
    <property type="evidence" value="ECO:0007669"/>
    <property type="project" value="TreeGrafter"/>
</dbReference>
<dbReference type="CDD" id="cd00130">
    <property type="entry name" value="PAS"/>
    <property type="match status" value="1"/>
</dbReference>
<dbReference type="PRINTS" id="PR00344">
    <property type="entry name" value="BCTRLSENSOR"/>
</dbReference>
<dbReference type="GO" id="GO:0000155">
    <property type="term" value="F:phosphorelay sensor kinase activity"/>
    <property type="evidence" value="ECO:0007669"/>
    <property type="project" value="InterPro"/>
</dbReference>
<comment type="catalytic activity">
    <reaction evidence="1">
        <text>ATP + protein L-histidine = ADP + protein N-phospho-L-histidine.</text>
        <dbReference type="EC" id="2.7.13.3"/>
    </reaction>
</comment>
<dbReference type="PANTHER" id="PTHR43047:SF63">
    <property type="entry name" value="HISTIDINE KINASE"/>
    <property type="match status" value="1"/>
</dbReference>
<dbReference type="SMART" id="SM00387">
    <property type="entry name" value="HATPase_c"/>
    <property type="match status" value="1"/>
</dbReference>
<evidence type="ECO:0000256" key="2">
    <source>
        <dbReference type="ARBA" id="ARBA00012438"/>
    </source>
</evidence>
<dbReference type="CDD" id="cd17534">
    <property type="entry name" value="REC_DC-like"/>
    <property type="match status" value="1"/>
</dbReference>
<dbReference type="SMART" id="SM00388">
    <property type="entry name" value="HisKA"/>
    <property type="match status" value="1"/>
</dbReference>
<name>A0A0S6VVK8_9BACT</name>
<dbReference type="InterPro" id="IPR011006">
    <property type="entry name" value="CheY-like_superfamily"/>
</dbReference>
<dbReference type="InterPro" id="IPR036097">
    <property type="entry name" value="HisK_dim/P_sf"/>
</dbReference>
<dbReference type="SUPFAM" id="SSF47384">
    <property type="entry name" value="Homodimeric domain of signal transducing histidine kinase"/>
    <property type="match status" value="1"/>
</dbReference>
<sequence length="671" mass="75474">MAQTQTSILIVEDEVIVAENIRTKLERLGYAIADVVSTGEQAIQKALKYQVDVVLMDIELEGKIDGIDAAKHLHLLYDVPVIYLTAYADEKTLQRAKLAEPFGYLIKPFQTRELHSCIEMAIYRHQLERMLKDSEERYRRLIAAVTDYIYTVRVQDGRAESTEHSATCIAVTGYTQEEFRKNPHLWIQMVYDADCQMVIERTERLMEGQNVEPYEHRIIRKDGAVRWVRNTSVLHHDKQGVLISYDGLVQDITERKESELALQQERESLTRRVEERTAELQQANAELARAARMKDEFLATMSHEFRTPLHTILGMTEALQEEIFGALTQKQRDALNSIDESGRHLLAIIRDILDLAKIGAGKLELLISPVNIENVCQASLRFIKQEASKKRIAISFDFQAAMPTLDADERRLKQIFVNLLSNAVKFTPEGGQVGLDVRSEHDHQVHFTVWDTGIGISPEDIQRLFQPFVQLDGTFTRRHPGTGLGLSLVSRMVEMHGGHISVTSTVGKGSRFTVSLPVHNASLVQHQEQIQEESTISPGIANDSAPNNSTTAPMILVADDHETNAEMLAEYLKLKGYAVAIAKDGKEALEQTIQMRPAAILMDIQMPVMGGLEAIQHIRALPDMSPAIIALTALAMPGDRERCIEAGANEYMSKPVNLRKLDGIIHKLLNR</sequence>
<organism evidence="11">
    <name type="scientific">Candidatus Moduliflexus flocculans</name>
    <dbReference type="NCBI Taxonomy" id="1499966"/>
    <lineage>
        <taxon>Bacteria</taxon>
        <taxon>Candidatus Moduliflexota</taxon>
        <taxon>Candidatus Moduliflexia</taxon>
        <taxon>Candidatus Moduliflexales</taxon>
        <taxon>Candidatus Moduliflexaceae</taxon>
    </lineage>
</organism>
<dbReference type="Gene3D" id="3.40.50.2300">
    <property type="match status" value="2"/>
</dbReference>
<evidence type="ECO:0000256" key="5">
    <source>
        <dbReference type="ARBA" id="ARBA00022777"/>
    </source>
</evidence>
<dbReference type="Pfam" id="PF00512">
    <property type="entry name" value="HisKA"/>
    <property type="match status" value="1"/>
</dbReference>